<protein>
    <submittedName>
        <fullName evidence="1">Uncharacterized protein</fullName>
    </submittedName>
</protein>
<organism evidence="1 2">
    <name type="scientific">Araneus ventricosus</name>
    <name type="common">Orbweaver spider</name>
    <name type="synonym">Epeira ventricosa</name>
    <dbReference type="NCBI Taxonomy" id="182803"/>
    <lineage>
        <taxon>Eukaryota</taxon>
        <taxon>Metazoa</taxon>
        <taxon>Ecdysozoa</taxon>
        <taxon>Arthropoda</taxon>
        <taxon>Chelicerata</taxon>
        <taxon>Arachnida</taxon>
        <taxon>Araneae</taxon>
        <taxon>Araneomorphae</taxon>
        <taxon>Entelegynae</taxon>
        <taxon>Araneoidea</taxon>
        <taxon>Araneidae</taxon>
        <taxon>Araneus</taxon>
    </lineage>
</organism>
<dbReference type="EMBL" id="BGPR01003518">
    <property type="protein sequence ID" value="GBM89172.1"/>
    <property type="molecule type" value="Genomic_DNA"/>
</dbReference>
<evidence type="ECO:0000313" key="1">
    <source>
        <dbReference type="EMBL" id="GBM89172.1"/>
    </source>
</evidence>
<dbReference type="Proteomes" id="UP000499080">
    <property type="component" value="Unassembled WGS sequence"/>
</dbReference>
<sequence length="88" mass="10165">MDQNGNQGYLAKKTSGIWMAQKAGHRAGMTFTRNLDVFLVADKVMARRWFGQPFATMDKCLCTSPVVSKHHNIILRHWRITFCHLLIF</sequence>
<name>A0A4Y2JIN7_ARAVE</name>
<reference evidence="1 2" key="1">
    <citation type="journal article" date="2019" name="Sci. Rep.">
        <title>Orb-weaving spider Araneus ventricosus genome elucidates the spidroin gene catalogue.</title>
        <authorList>
            <person name="Kono N."/>
            <person name="Nakamura H."/>
            <person name="Ohtoshi R."/>
            <person name="Moran D.A.P."/>
            <person name="Shinohara A."/>
            <person name="Yoshida Y."/>
            <person name="Fujiwara M."/>
            <person name="Mori M."/>
            <person name="Tomita M."/>
            <person name="Arakawa K."/>
        </authorList>
    </citation>
    <scope>NUCLEOTIDE SEQUENCE [LARGE SCALE GENOMIC DNA]</scope>
</reference>
<dbReference type="AlphaFoldDB" id="A0A4Y2JIN7"/>
<accession>A0A4Y2JIN7</accession>
<gene>
    <name evidence="1" type="ORF">AVEN_261172_1</name>
</gene>
<keyword evidence="2" id="KW-1185">Reference proteome</keyword>
<evidence type="ECO:0000313" key="2">
    <source>
        <dbReference type="Proteomes" id="UP000499080"/>
    </source>
</evidence>
<proteinExistence type="predicted"/>
<comment type="caution">
    <text evidence="1">The sequence shown here is derived from an EMBL/GenBank/DDBJ whole genome shotgun (WGS) entry which is preliminary data.</text>
</comment>